<organism evidence="2">
    <name type="scientific">Daucus carota subsp. sativus</name>
    <name type="common">Carrot</name>
    <dbReference type="NCBI Taxonomy" id="79200"/>
    <lineage>
        <taxon>Eukaryota</taxon>
        <taxon>Viridiplantae</taxon>
        <taxon>Streptophyta</taxon>
        <taxon>Embryophyta</taxon>
        <taxon>Tracheophyta</taxon>
        <taxon>Spermatophyta</taxon>
        <taxon>Magnoliopsida</taxon>
        <taxon>eudicotyledons</taxon>
        <taxon>Gunneridae</taxon>
        <taxon>Pentapetalae</taxon>
        <taxon>asterids</taxon>
        <taxon>campanulids</taxon>
        <taxon>Apiales</taxon>
        <taxon>Apiaceae</taxon>
        <taxon>Apioideae</taxon>
        <taxon>Scandiceae</taxon>
        <taxon>Daucinae</taxon>
        <taxon>Daucus</taxon>
        <taxon>Daucus sect. Daucus</taxon>
    </lineage>
</organism>
<feature type="compositionally biased region" description="Basic residues" evidence="1">
    <location>
        <begin position="1"/>
        <end position="19"/>
    </location>
</feature>
<accession>A0A162A8E5</accession>
<name>A0A162A8E5_DAUCS</name>
<sequence length="104" mass="11790">MKWSQYRHKDRSINHRKGFSGKQRDVQVFGSSKSVVKDDANRPYANSSSPRKGEGSSGKSSLACLQDDLFLRIMDETLTRARAHPEEYTLTPEAIQFLTSNVIE</sequence>
<gene>
    <name evidence="2" type="ORF">DCAR_015628</name>
</gene>
<dbReference type="Gramene" id="KZM97010">
    <property type="protein sequence ID" value="KZM97010"/>
    <property type="gene ID" value="DCAR_015628"/>
</dbReference>
<evidence type="ECO:0000313" key="2">
    <source>
        <dbReference type="EMBL" id="KZM97010.1"/>
    </source>
</evidence>
<feature type="region of interest" description="Disordered" evidence="1">
    <location>
        <begin position="1"/>
        <end position="61"/>
    </location>
</feature>
<evidence type="ECO:0000256" key="1">
    <source>
        <dbReference type="SAM" id="MobiDB-lite"/>
    </source>
</evidence>
<protein>
    <submittedName>
        <fullName evidence="2">Uncharacterized protein</fullName>
    </submittedName>
</protein>
<dbReference type="EMBL" id="LNRQ01000004">
    <property type="protein sequence ID" value="KZM97010.1"/>
    <property type="molecule type" value="Genomic_DNA"/>
</dbReference>
<dbReference type="AlphaFoldDB" id="A0A162A8E5"/>
<proteinExistence type="predicted"/>
<reference evidence="2" key="1">
    <citation type="journal article" date="2016" name="Nat. Genet.">
        <title>A high-quality carrot genome assembly provides new insights into carotenoid accumulation and asterid genome evolution.</title>
        <authorList>
            <person name="Iorizzo M."/>
            <person name="Ellison S."/>
            <person name="Senalik D."/>
            <person name="Zeng P."/>
            <person name="Satapoomin P."/>
            <person name="Huang J."/>
            <person name="Bowman M."/>
            <person name="Iovene M."/>
            <person name="Sanseverino W."/>
            <person name="Cavagnaro P."/>
            <person name="Yildiz M."/>
            <person name="Macko-Podgorni A."/>
            <person name="Moranska E."/>
            <person name="Grzebelus E."/>
            <person name="Grzebelus D."/>
            <person name="Ashrafi H."/>
            <person name="Zheng Z."/>
            <person name="Cheng S."/>
            <person name="Spooner D."/>
            <person name="Van Deynze A."/>
            <person name="Simon P."/>
        </authorList>
    </citation>
    <scope>NUCLEOTIDE SEQUENCE [LARGE SCALE GENOMIC DNA]</scope>
    <source>
        <tissue evidence="2">Leaf</tissue>
    </source>
</reference>
<comment type="caution">
    <text evidence="2">The sequence shown here is derived from an EMBL/GenBank/DDBJ whole genome shotgun (WGS) entry which is preliminary data.</text>
</comment>